<dbReference type="Gene3D" id="3.40.50.1820">
    <property type="entry name" value="alpha/beta hydrolase"/>
    <property type="match status" value="1"/>
</dbReference>
<dbReference type="OrthoDB" id="284184at2759"/>
<keyword evidence="2" id="KW-0963">Cytoplasm</keyword>
<dbReference type="RefSeq" id="XP_031568939.1">
    <property type="nucleotide sequence ID" value="XM_031713079.1"/>
</dbReference>
<name>A0A6P8IPX7_ACTTE</name>
<feature type="compositionally biased region" description="Polar residues" evidence="4">
    <location>
        <begin position="255"/>
        <end position="275"/>
    </location>
</feature>
<keyword evidence="5" id="KW-0472">Membrane</keyword>
<keyword evidence="5" id="KW-1133">Transmembrane helix</keyword>
<accession>A0A6P8IPX7</accession>
<dbReference type="Proteomes" id="UP000515163">
    <property type="component" value="Unplaced"/>
</dbReference>
<dbReference type="PANTHER" id="PTHR46197">
    <property type="entry name" value="PROTEIN ABHD14B-LIKE"/>
    <property type="match status" value="1"/>
</dbReference>
<dbReference type="SUPFAM" id="SSF53474">
    <property type="entry name" value="alpha/beta-Hydrolases"/>
    <property type="match status" value="1"/>
</dbReference>
<dbReference type="PANTHER" id="PTHR46197:SF3">
    <property type="entry name" value="AB HYDROLASE-1 DOMAIN-CONTAINING PROTEIN"/>
    <property type="match status" value="1"/>
</dbReference>
<feature type="compositionally biased region" description="Basic and acidic residues" evidence="4">
    <location>
        <begin position="320"/>
        <end position="340"/>
    </location>
</feature>
<dbReference type="GO" id="GO:0005737">
    <property type="term" value="C:cytoplasm"/>
    <property type="evidence" value="ECO:0007669"/>
    <property type="project" value="UniProtKB-SubCell"/>
</dbReference>
<evidence type="ECO:0000256" key="2">
    <source>
        <dbReference type="ARBA" id="ARBA00022490"/>
    </source>
</evidence>
<evidence type="ECO:0000256" key="1">
    <source>
        <dbReference type="ARBA" id="ARBA00004496"/>
    </source>
</evidence>
<dbReference type="GeneID" id="116303523"/>
<proteinExistence type="inferred from homology"/>
<evidence type="ECO:0000256" key="4">
    <source>
        <dbReference type="SAM" id="MobiDB-lite"/>
    </source>
</evidence>
<comment type="similarity">
    <text evidence="3">Belongs to the AB hydrolase superfamily. ABHD14 family.</text>
</comment>
<gene>
    <name evidence="8" type="primary">LOC116303523</name>
</gene>
<dbReference type="AlphaFoldDB" id="A0A6P8IPX7"/>
<dbReference type="InterPro" id="IPR029058">
    <property type="entry name" value="AB_hydrolase_fold"/>
</dbReference>
<feature type="compositionally biased region" description="Basic residues" evidence="4">
    <location>
        <begin position="298"/>
        <end position="319"/>
    </location>
</feature>
<feature type="transmembrane region" description="Helical" evidence="5">
    <location>
        <begin position="12"/>
        <end position="31"/>
    </location>
</feature>
<dbReference type="KEGG" id="aten:116303523"/>
<evidence type="ECO:0000259" key="6">
    <source>
        <dbReference type="Pfam" id="PF00561"/>
    </source>
</evidence>
<reference evidence="8" key="1">
    <citation type="submission" date="2025-08" db="UniProtKB">
        <authorList>
            <consortium name="RefSeq"/>
        </authorList>
    </citation>
    <scope>IDENTIFICATION</scope>
    <source>
        <tissue evidence="8">Tentacle</tissue>
    </source>
</reference>
<organism evidence="7 8">
    <name type="scientific">Actinia tenebrosa</name>
    <name type="common">Australian red waratah sea anemone</name>
    <dbReference type="NCBI Taxonomy" id="6105"/>
    <lineage>
        <taxon>Eukaryota</taxon>
        <taxon>Metazoa</taxon>
        <taxon>Cnidaria</taxon>
        <taxon>Anthozoa</taxon>
        <taxon>Hexacorallia</taxon>
        <taxon>Actiniaria</taxon>
        <taxon>Actiniidae</taxon>
        <taxon>Actinia</taxon>
    </lineage>
</organism>
<dbReference type="Pfam" id="PF00561">
    <property type="entry name" value="Abhydrolase_1"/>
    <property type="match status" value="1"/>
</dbReference>
<comment type="subcellular location">
    <subcellularLocation>
        <location evidence="1">Cytoplasm</location>
    </subcellularLocation>
</comment>
<evidence type="ECO:0000256" key="5">
    <source>
        <dbReference type="SAM" id="Phobius"/>
    </source>
</evidence>
<protein>
    <submittedName>
        <fullName evidence="8">Uncharacterized protein LOC116303523</fullName>
    </submittedName>
</protein>
<keyword evidence="5" id="KW-0812">Transmembrane</keyword>
<feature type="region of interest" description="Disordered" evidence="4">
    <location>
        <begin position="74"/>
        <end position="105"/>
    </location>
</feature>
<feature type="region of interest" description="Disordered" evidence="4">
    <location>
        <begin position="255"/>
        <end position="346"/>
    </location>
</feature>
<dbReference type="InParanoid" id="A0A6P8IPX7"/>
<dbReference type="InterPro" id="IPR000073">
    <property type="entry name" value="AB_hydrolase_1"/>
</dbReference>
<feature type="domain" description="AB hydrolase-1" evidence="6">
    <location>
        <begin position="393"/>
        <end position="464"/>
    </location>
</feature>
<keyword evidence="7" id="KW-1185">Reference proteome</keyword>
<evidence type="ECO:0000313" key="8">
    <source>
        <dbReference type="RefSeq" id="XP_031568939.1"/>
    </source>
</evidence>
<feature type="compositionally biased region" description="Polar residues" evidence="4">
    <location>
        <begin position="92"/>
        <end position="101"/>
    </location>
</feature>
<feature type="compositionally biased region" description="Basic residues" evidence="4">
    <location>
        <begin position="278"/>
        <end position="287"/>
    </location>
</feature>
<evidence type="ECO:0000313" key="7">
    <source>
        <dbReference type="Proteomes" id="UP000515163"/>
    </source>
</evidence>
<evidence type="ECO:0000256" key="3">
    <source>
        <dbReference type="ARBA" id="ARBA00037942"/>
    </source>
</evidence>
<sequence length="575" mass="66685">MRIYRFRFAMNLKTILVLLLTVLVIFGYSFYRYFYHHEYSVKPISNAVSSSKHFDKEEVYVENLSMETTKIKARTTQETSIQQRDKQRKNTNEMNLLPPNTESEEKAKKEFFEKLDEFSRQQEMNVTDVTDDSADNETSLNEKRIKENDLNEFMYTNNTFKTMDMAGDNVEENGIKENGDSEITYINRLVGNVSNILKKKGNDYKETEFVLQSRERLMLNISESFNNEVYNVTSKYNSNLSETFEDLAKSNATLPQDVRSSSRTLMDSKRGSSIVTLRKQKGRRRGKTNGQNILKIGSKVKRKRHPLTKKYRRSKKKSFLSKDDIRHKSSLHKEGHSDKRQQHKSIHPNKKMLTNLKTNFKLDYKEGYVLDQTFFREAKLKPGYNIRNRKTSVLLLHPSMFTSSVWVNIGTMQALAESGYRNIAIDLPGYGRSKKSKIPYSRNEIIDYMIQLLGYLGLEKPVIVTPSKSGEYVMPLIMSHPYMIGGFVAIAPTDTGKYSRHFYENLDLPALVVLGNEDTSMLNWASLDNLEHLKIRRMFTIANATKECYVDRPSSFHKLLLDFLPSLSKQVRSSQ</sequence>